<evidence type="ECO:0000313" key="3">
    <source>
        <dbReference type="Proteomes" id="UP000292452"/>
    </source>
</evidence>
<reference evidence="2 3" key="1">
    <citation type="submission" date="2019-02" db="EMBL/GenBank/DDBJ databases">
        <title>Draft Genome Sequence of Streptomyces sp. AM-2504, identified by 16S rRNA comparative analysis as a Streptomyces Kasugaensis strain.</title>
        <authorList>
            <person name="Napolioni V."/>
            <person name="Giuliodori A.M."/>
            <person name="Spurio R."/>
            <person name="Fabbretti A."/>
        </authorList>
    </citation>
    <scope>NUCLEOTIDE SEQUENCE [LARGE SCALE GENOMIC DNA]</scope>
    <source>
        <strain evidence="2 3">AM-2504</strain>
    </source>
</reference>
<dbReference type="EMBL" id="SIXH01000193">
    <property type="protein sequence ID" value="TBO57787.1"/>
    <property type="molecule type" value="Genomic_DNA"/>
</dbReference>
<dbReference type="Proteomes" id="UP000292452">
    <property type="component" value="Unassembled WGS sequence"/>
</dbReference>
<organism evidence="2 3">
    <name type="scientific">Streptomyces kasugaensis</name>
    <dbReference type="NCBI Taxonomy" id="1946"/>
    <lineage>
        <taxon>Bacteria</taxon>
        <taxon>Bacillati</taxon>
        <taxon>Actinomycetota</taxon>
        <taxon>Actinomycetes</taxon>
        <taxon>Kitasatosporales</taxon>
        <taxon>Streptomycetaceae</taxon>
        <taxon>Streptomyces</taxon>
    </lineage>
</organism>
<proteinExistence type="predicted"/>
<dbReference type="RefSeq" id="WP_131124367.1">
    <property type="nucleotide sequence ID" value="NZ_SIXH01000193.1"/>
</dbReference>
<accession>A0A4Q9HS23</accession>
<gene>
    <name evidence="2" type="ORF">EYS09_20835</name>
</gene>
<protein>
    <submittedName>
        <fullName evidence="2">Uncharacterized protein</fullName>
    </submittedName>
</protein>
<comment type="caution">
    <text evidence="2">The sequence shown here is derived from an EMBL/GenBank/DDBJ whole genome shotgun (WGS) entry which is preliminary data.</text>
</comment>
<dbReference type="AlphaFoldDB" id="A0A4Q9HS23"/>
<keyword evidence="3" id="KW-1185">Reference proteome</keyword>
<feature type="compositionally biased region" description="Low complexity" evidence="1">
    <location>
        <begin position="164"/>
        <end position="175"/>
    </location>
</feature>
<sequence>MSGEISDISVAAAKAKAGRLLLAFRHGNQQAFDEALPEEMSAEESRDLVSALAWVANEAVRKAYRSDVADRVLHHLARKTPGEPGWVETDEAAAPGVVTLLEGLRDGDVEAVRALVRTTPDTTFVLGRLLSAVAMLLPSVPAGDLRRVLDELRAQCPPEPYGPGPAHAGSAGHLP</sequence>
<name>A0A4Q9HS23_STRKA</name>
<evidence type="ECO:0000256" key="1">
    <source>
        <dbReference type="SAM" id="MobiDB-lite"/>
    </source>
</evidence>
<evidence type="ECO:0000313" key="2">
    <source>
        <dbReference type="EMBL" id="TBO57787.1"/>
    </source>
</evidence>
<feature type="region of interest" description="Disordered" evidence="1">
    <location>
        <begin position="156"/>
        <end position="175"/>
    </location>
</feature>